<dbReference type="Pfam" id="PF00140">
    <property type="entry name" value="Sigma70_r1_2"/>
    <property type="match status" value="1"/>
</dbReference>
<dbReference type="SUPFAM" id="SSF88946">
    <property type="entry name" value="Sigma2 domain of RNA polymerase sigma factors"/>
    <property type="match status" value="1"/>
</dbReference>
<keyword evidence="3" id="KW-0238">DNA-binding</keyword>
<evidence type="ECO:0000313" key="6">
    <source>
        <dbReference type="EMBL" id="PWE01436.1"/>
    </source>
</evidence>
<keyword evidence="4" id="KW-0804">Transcription</keyword>
<dbReference type="PANTHER" id="PTHR30603">
    <property type="entry name" value="RNA POLYMERASE SIGMA FACTOR RPO"/>
    <property type="match status" value="1"/>
</dbReference>
<dbReference type="InterPro" id="IPR014284">
    <property type="entry name" value="RNA_pol_sigma-70_dom"/>
</dbReference>
<dbReference type="InterPro" id="IPR007624">
    <property type="entry name" value="RNA_pol_sigma70_r3"/>
</dbReference>
<comment type="caution">
    <text evidence="6">The sequence shown here is derived from an EMBL/GenBank/DDBJ whole genome shotgun (WGS) entry which is preliminary data.</text>
</comment>
<evidence type="ECO:0000256" key="1">
    <source>
        <dbReference type="ARBA" id="ARBA00023015"/>
    </source>
</evidence>
<dbReference type="InterPro" id="IPR013325">
    <property type="entry name" value="RNA_pol_sigma_r2"/>
</dbReference>
<dbReference type="OrthoDB" id="9809557at2"/>
<dbReference type="PROSITE" id="PS00715">
    <property type="entry name" value="SIGMA70_1"/>
    <property type="match status" value="1"/>
</dbReference>
<dbReference type="InterPro" id="IPR007627">
    <property type="entry name" value="RNA_pol_sigma70_r2"/>
</dbReference>
<reference evidence="6 7" key="1">
    <citation type="submission" date="2018-05" db="EMBL/GenBank/DDBJ databases">
        <title>Marinilabilia rubrum sp. nov., isolated from saltern sediment.</title>
        <authorList>
            <person name="Zhang R."/>
        </authorList>
    </citation>
    <scope>NUCLEOTIDE SEQUENCE [LARGE SCALE GENOMIC DNA]</scope>
    <source>
        <strain evidence="6 7">WTE16</strain>
    </source>
</reference>
<dbReference type="EMBL" id="QEWP01000001">
    <property type="protein sequence ID" value="PWE01436.1"/>
    <property type="molecule type" value="Genomic_DNA"/>
</dbReference>
<gene>
    <name evidence="6" type="ORF">DDZ16_02825</name>
</gene>
<dbReference type="InterPro" id="IPR009042">
    <property type="entry name" value="RNA_pol_sigma70_r1_2"/>
</dbReference>
<evidence type="ECO:0000313" key="7">
    <source>
        <dbReference type="Proteomes" id="UP000244956"/>
    </source>
</evidence>
<dbReference type="Pfam" id="PF04545">
    <property type="entry name" value="Sigma70_r4"/>
    <property type="match status" value="1"/>
</dbReference>
<evidence type="ECO:0000256" key="2">
    <source>
        <dbReference type="ARBA" id="ARBA00023082"/>
    </source>
</evidence>
<dbReference type="InterPro" id="IPR013324">
    <property type="entry name" value="RNA_pol_sigma_r3/r4-like"/>
</dbReference>
<dbReference type="Pfam" id="PF04542">
    <property type="entry name" value="Sigma70_r2"/>
    <property type="match status" value="1"/>
</dbReference>
<sequence length="289" mass="33137">MRQLKITKQITNIDSDNLSKYLYEISKIPRINPEDEVFLARKINKGDERALIKLVNANLRFVISVAKHYTNKGLSLSDLISEGNLGLIKAARKFDETRGFKFISYAVWWIRQSILQALSEHSRIVRLPQNKIINTSRVSLAFSELEQEFQREPSYDEVAELLDMHPLEVKNILKTMGTNRHESIDAPVAWGEEKTTRGDFMLSSNQFSPEIKLLEESLKETISNSLSFLSEKEARIVTLYFGLNGEPPHSLDSIGKLMKCTRERVRQIKTKALNKLKVPSRSKSLKAFL</sequence>
<dbReference type="InterPro" id="IPR050239">
    <property type="entry name" value="Sigma-70_RNA_pol_init_factors"/>
</dbReference>
<dbReference type="AlphaFoldDB" id="A0A2U2BED1"/>
<feature type="domain" description="RNA polymerase sigma-70" evidence="5">
    <location>
        <begin position="78"/>
        <end position="91"/>
    </location>
</feature>
<dbReference type="Gene3D" id="1.10.10.10">
    <property type="entry name" value="Winged helix-like DNA-binding domain superfamily/Winged helix DNA-binding domain"/>
    <property type="match status" value="2"/>
</dbReference>
<evidence type="ECO:0000259" key="5">
    <source>
        <dbReference type="PROSITE" id="PS00715"/>
    </source>
</evidence>
<dbReference type="RefSeq" id="WP_109262886.1">
    <property type="nucleotide sequence ID" value="NZ_QEWP01000001.1"/>
</dbReference>
<dbReference type="Pfam" id="PF04539">
    <property type="entry name" value="Sigma70_r3"/>
    <property type="match status" value="1"/>
</dbReference>
<dbReference type="GO" id="GO:0003677">
    <property type="term" value="F:DNA binding"/>
    <property type="evidence" value="ECO:0007669"/>
    <property type="project" value="UniProtKB-KW"/>
</dbReference>
<dbReference type="SUPFAM" id="SSF88659">
    <property type="entry name" value="Sigma3 and sigma4 domains of RNA polymerase sigma factors"/>
    <property type="match status" value="2"/>
</dbReference>
<keyword evidence="2" id="KW-0731">Sigma factor</keyword>
<dbReference type="InterPro" id="IPR007630">
    <property type="entry name" value="RNA_pol_sigma70_r4"/>
</dbReference>
<protein>
    <submittedName>
        <fullName evidence="6">RNA polymerase subunit sigma</fullName>
    </submittedName>
</protein>
<dbReference type="GO" id="GO:0016987">
    <property type="term" value="F:sigma factor activity"/>
    <property type="evidence" value="ECO:0007669"/>
    <property type="project" value="UniProtKB-KW"/>
</dbReference>
<dbReference type="Proteomes" id="UP000244956">
    <property type="component" value="Unassembled WGS sequence"/>
</dbReference>
<dbReference type="InterPro" id="IPR036388">
    <property type="entry name" value="WH-like_DNA-bd_sf"/>
</dbReference>
<accession>A0A2U2BED1</accession>
<dbReference type="Gene3D" id="1.10.601.10">
    <property type="entry name" value="RNA Polymerase Primary Sigma Factor"/>
    <property type="match status" value="1"/>
</dbReference>
<keyword evidence="1" id="KW-0805">Transcription regulation</keyword>
<proteinExistence type="predicted"/>
<organism evidence="6 7">
    <name type="scientific">Marinilabilia rubra</name>
    <dbReference type="NCBI Taxonomy" id="2162893"/>
    <lineage>
        <taxon>Bacteria</taxon>
        <taxon>Pseudomonadati</taxon>
        <taxon>Bacteroidota</taxon>
        <taxon>Bacteroidia</taxon>
        <taxon>Marinilabiliales</taxon>
        <taxon>Marinilabiliaceae</taxon>
        <taxon>Marinilabilia</taxon>
    </lineage>
</organism>
<dbReference type="NCBIfam" id="TIGR02937">
    <property type="entry name" value="sigma70-ECF"/>
    <property type="match status" value="1"/>
</dbReference>
<dbReference type="InterPro" id="IPR000943">
    <property type="entry name" value="RNA_pol_sigma70"/>
</dbReference>
<dbReference type="GO" id="GO:0006352">
    <property type="term" value="P:DNA-templated transcription initiation"/>
    <property type="evidence" value="ECO:0007669"/>
    <property type="project" value="InterPro"/>
</dbReference>
<evidence type="ECO:0000256" key="3">
    <source>
        <dbReference type="ARBA" id="ARBA00023125"/>
    </source>
</evidence>
<dbReference type="PANTHER" id="PTHR30603:SF47">
    <property type="entry name" value="RNA POLYMERASE SIGMA FACTOR SIGD, CHLOROPLASTIC"/>
    <property type="match status" value="1"/>
</dbReference>
<keyword evidence="7" id="KW-1185">Reference proteome</keyword>
<dbReference type="PRINTS" id="PR00046">
    <property type="entry name" value="SIGMA70FCT"/>
</dbReference>
<evidence type="ECO:0000256" key="4">
    <source>
        <dbReference type="ARBA" id="ARBA00023163"/>
    </source>
</evidence>
<name>A0A2U2BED1_9BACT</name>
<dbReference type="PIRSF" id="PIRSF000770">
    <property type="entry name" value="RNA_pol_sigma-SigE/K"/>
    <property type="match status" value="1"/>
</dbReference>